<gene>
    <name evidence="1" type="ordered locus">Tola_2036</name>
</gene>
<dbReference type="HOGENOM" id="CLU_164558_1_1_6"/>
<protein>
    <submittedName>
        <fullName evidence="1">DNA polymerase beta subunit</fullName>
    </submittedName>
</protein>
<proteinExistence type="predicted"/>
<dbReference type="Proteomes" id="UP000009073">
    <property type="component" value="Chromosome"/>
</dbReference>
<keyword evidence="2" id="KW-1185">Reference proteome</keyword>
<dbReference type="AlphaFoldDB" id="C4L7L9"/>
<name>C4L7L9_TOLAT</name>
<accession>C4L7L9</accession>
<dbReference type="CDD" id="cd05403">
    <property type="entry name" value="NT_KNTase_like"/>
    <property type="match status" value="1"/>
</dbReference>
<reference evidence="2" key="1">
    <citation type="submission" date="2009-05" db="EMBL/GenBank/DDBJ databases">
        <title>Complete sequence of Tolumonas auensis DSM 9187.</title>
        <authorList>
            <consortium name="US DOE Joint Genome Institute"/>
            <person name="Lucas S."/>
            <person name="Copeland A."/>
            <person name="Lapidus A."/>
            <person name="Glavina del Rio T."/>
            <person name="Tice H."/>
            <person name="Bruce D."/>
            <person name="Goodwin L."/>
            <person name="Pitluck S."/>
            <person name="Chertkov O."/>
            <person name="Brettin T."/>
            <person name="Detter J.C."/>
            <person name="Han C."/>
            <person name="Larimer F."/>
            <person name="Land M."/>
            <person name="Hauser L."/>
            <person name="Kyrpides N."/>
            <person name="Mikhailova N."/>
            <person name="Spring S."/>
            <person name="Beller H."/>
        </authorList>
    </citation>
    <scope>NUCLEOTIDE SEQUENCE [LARGE SCALE GENOMIC DNA]</scope>
    <source>
        <strain evidence="2">DSM 9187 / TA4</strain>
    </source>
</reference>
<dbReference type="Gene3D" id="3.30.460.10">
    <property type="entry name" value="Beta Polymerase, domain 2"/>
    <property type="match status" value="1"/>
</dbReference>
<dbReference type="eggNOG" id="COG1708">
    <property type="taxonomic scope" value="Bacteria"/>
</dbReference>
<sequence length="99" mass="11317">MRLTPQQVSDIVRLTHEHIHPQAKIWLFGSRVDDNARGGDIDLYIETPAIDDPGMAKIRLRLAFEDTWGECKVDLVLHQQTNPEQPIHVLARTEGIRLV</sequence>
<dbReference type="SUPFAM" id="SSF81301">
    <property type="entry name" value="Nucleotidyltransferase"/>
    <property type="match status" value="1"/>
</dbReference>
<reference evidence="1 2" key="2">
    <citation type="journal article" date="2011" name="Stand. Genomic Sci.">
        <title>Complete genome sequence of Tolumonas auensis type strain (TA 4).</title>
        <authorList>
            <person name="Chertkov O."/>
            <person name="Copeland A."/>
            <person name="Lucas S."/>
            <person name="Lapidus A."/>
            <person name="Berry K.W."/>
            <person name="Detter J.C."/>
            <person name="Del Rio T.G."/>
            <person name="Hammon N."/>
            <person name="Dalin E."/>
            <person name="Tice H."/>
            <person name="Pitluck S."/>
            <person name="Richardson P."/>
            <person name="Bruce D."/>
            <person name="Goodwin L."/>
            <person name="Han C."/>
            <person name="Tapia R."/>
            <person name="Saunders E."/>
            <person name="Schmutz J."/>
            <person name="Brettin T."/>
            <person name="Larimer F."/>
            <person name="Land M."/>
            <person name="Hauser L."/>
            <person name="Spring S."/>
            <person name="Rohde M."/>
            <person name="Kyrpides N.C."/>
            <person name="Ivanova N."/>
            <person name="Goker M."/>
            <person name="Beller H.R."/>
            <person name="Klenk H.P."/>
            <person name="Woyke T."/>
        </authorList>
    </citation>
    <scope>NUCLEOTIDE SEQUENCE [LARGE SCALE GENOMIC DNA]</scope>
    <source>
        <strain evidence="2">DSM 9187 / TA4</strain>
    </source>
</reference>
<evidence type="ECO:0000313" key="1">
    <source>
        <dbReference type="EMBL" id="ACQ93635.1"/>
    </source>
</evidence>
<dbReference type="KEGG" id="tau:Tola_2036"/>
<evidence type="ECO:0000313" key="2">
    <source>
        <dbReference type="Proteomes" id="UP000009073"/>
    </source>
</evidence>
<dbReference type="STRING" id="595494.Tola_2036"/>
<dbReference type="InterPro" id="IPR043519">
    <property type="entry name" value="NT_sf"/>
</dbReference>
<dbReference type="EMBL" id="CP001616">
    <property type="protein sequence ID" value="ACQ93635.1"/>
    <property type="molecule type" value="Genomic_DNA"/>
</dbReference>
<dbReference type="RefSeq" id="WP_015879103.1">
    <property type="nucleotide sequence ID" value="NC_012691.1"/>
</dbReference>
<organism evidence="1 2">
    <name type="scientific">Tolumonas auensis (strain DSM 9187 / NBRC 110442 / TA 4)</name>
    <dbReference type="NCBI Taxonomy" id="595494"/>
    <lineage>
        <taxon>Bacteria</taxon>
        <taxon>Pseudomonadati</taxon>
        <taxon>Pseudomonadota</taxon>
        <taxon>Gammaproteobacteria</taxon>
        <taxon>Aeromonadales</taxon>
        <taxon>Aeromonadaceae</taxon>
        <taxon>Tolumonas</taxon>
    </lineage>
</organism>